<evidence type="ECO:0000256" key="11">
    <source>
        <dbReference type="ARBA" id="ARBA00023136"/>
    </source>
</evidence>
<evidence type="ECO:0000256" key="1">
    <source>
        <dbReference type="ARBA" id="ARBA00004173"/>
    </source>
</evidence>
<dbReference type="InterPro" id="IPR036598">
    <property type="entry name" value="GOLD_dom_sf"/>
</dbReference>
<evidence type="ECO:0000313" key="22">
    <source>
        <dbReference type="Proteomes" id="UP000289886"/>
    </source>
</evidence>
<evidence type="ECO:0000256" key="3">
    <source>
        <dbReference type="ARBA" id="ARBA00022516"/>
    </source>
</evidence>
<dbReference type="Proteomes" id="UP000289886">
    <property type="component" value="Unassembled WGS sequence"/>
</dbReference>
<keyword evidence="7" id="KW-0333">Golgi apparatus</keyword>
<evidence type="ECO:0000256" key="14">
    <source>
        <dbReference type="ARBA" id="ARBA00076235"/>
    </source>
</evidence>
<reference evidence="21 22" key="1">
    <citation type="submission" date="2019-01" db="EMBL/GenBank/DDBJ databases">
        <title>Draft Genome and Complete Hox-Cluster Characterization of the Sterlet Sturgeon (Acipenser ruthenus).</title>
        <authorList>
            <person name="Wei Q."/>
        </authorList>
    </citation>
    <scope>NUCLEOTIDE SEQUENCE [LARGE SCALE GENOMIC DNA]</scope>
    <source>
        <strain evidence="21">WHYD16114868_AA</strain>
        <tissue evidence="21">Blood</tissue>
    </source>
</reference>
<keyword evidence="5" id="KW-0752">Steroid biosynthesis</keyword>
<dbReference type="Gene3D" id="1.20.80.10">
    <property type="match status" value="1"/>
</dbReference>
<keyword evidence="6" id="KW-0007">Acetylation</keyword>
<evidence type="ECO:0000256" key="16">
    <source>
        <dbReference type="ARBA" id="ARBA00080905"/>
    </source>
</evidence>
<dbReference type="Pfam" id="PF00887">
    <property type="entry name" value="ACBP"/>
    <property type="match status" value="1"/>
</dbReference>
<evidence type="ECO:0000259" key="20">
    <source>
        <dbReference type="PROSITE" id="PS51228"/>
    </source>
</evidence>
<feature type="compositionally biased region" description="Acidic residues" evidence="18">
    <location>
        <begin position="534"/>
        <end position="543"/>
    </location>
</feature>
<evidence type="ECO:0000256" key="5">
    <source>
        <dbReference type="ARBA" id="ARBA00022955"/>
    </source>
</evidence>
<dbReference type="InterPro" id="IPR009038">
    <property type="entry name" value="GOLD_dom"/>
</dbReference>
<feature type="region of interest" description="Disordered" evidence="18">
    <location>
        <begin position="175"/>
        <end position="230"/>
    </location>
</feature>
<feature type="domain" description="ACB" evidence="20">
    <location>
        <begin position="76"/>
        <end position="167"/>
    </location>
</feature>
<keyword evidence="22" id="KW-1185">Reference proteome</keyword>
<gene>
    <name evidence="21" type="ORF">EOD39_10830</name>
</gene>
<sequence length="845" mass="97620">MMAMEVQSSDSNSGSSSRLEVSVDGLTLSPDPEGELEQNESHGDTVPEKGEGENLSEEKEEGETAKTMERKWGFSLQELYGLALKFFKEKDGKAFHPTYEEKLRLVALHKQVLLGPYNPDVCPEVGFFDVLGNDRRKEWASLGNMLKEDAMVEFVTLLNKCCNLFAPYVTSHKIEKEEQERKRQEEEKRRRLEEEERERVRQEEEKRQQEEEETRMREEEERRQIEEEGLRMEQQKQQIMAALNAQTAVQFQQYAAQQYPGNSEQQQILIRQLQEQHYQQYMQQLYQVQLAQQQVEFDASPVIAAPSMWTRPQIKDFKEKIRQDADSVITVGRGEVVTVRVPTHEEGSYLFWEFATDHYDIGFGVYFEWTDSPNTTVSVHVSESSEEEEENPSEEEKPKKNANKPQVDEIVPVYRRDCHEEANSHTESFEKEPEPESGEEVSENGPKDASPVIAAPSMWTRPQIKDFKEKIRQDADSVITVGRGEVVTVRVPTHEEGSYLFWEFATDHYDIGFGVYFEWTDSPNTTVSVHVSESSEEEEENPSEEEKPKKNANKPQVDEIVPVYRRDCHEEQITKPSRNQAVKLQPCKSGSGPKQAVGGDYEMCHSVCFHHRPAFEEVAKKNRYKMDSNDFERRKMQAWDADEVQALVTLWCDRSVQGELASSMRNEKIYAKLAVDLKELGYNRSLKQCREKIKKLKQEYKKIKEHNNKSGADRKKGKYYDIMDSVLGHRPATLGAGVVNSAMEIMEAMVDPQAEKGKKRKRVDAPAPVLELVKVMRESDTKYMDFMQVQMQAERDFRERQMALDPEQREREREASTTLNTQLISVLGRTGEALLTRNAKDIPVD</sequence>
<feature type="compositionally biased region" description="Acidic residues" evidence="18">
    <location>
        <begin position="384"/>
        <end position="393"/>
    </location>
</feature>
<dbReference type="InterPro" id="IPR035984">
    <property type="entry name" value="Acyl-CoA-binding_sf"/>
</dbReference>
<dbReference type="SUPFAM" id="SSF47027">
    <property type="entry name" value="Acyl-CoA binding protein"/>
    <property type="match status" value="1"/>
</dbReference>
<comment type="subcellular location">
    <subcellularLocation>
        <location evidence="2">Golgi apparatus membrane</location>
        <topology evidence="2">Peripheral membrane protein</topology>
        <orientation evidence="2">Cytoplasmic side</orientation>
    </subcellularLocation>
    <subcellularLocation>
        <location evidence="1">Mitochondrion</location>
    </subcellularLocation>
</comment>
<dbReference type="GO" id="GO:0005739">
    <property type="term" value="C:mitochondrion"/>
    <property type="evidence" value="ECO:0007669"/>
    <property type="project" value="UniProtKB-SubCell"/>
</dbReference>
<feature type="region of interest" description="Disordered" evidence="18">
    <location>
        <begin position="529"/>
        <end position="559"/>
    </location>
</feature>
<dbReference type="PROSITE" id="PS00880">
    <property type="entry name" value="ACB_1"/>
    <property type="match status" value="1"/>
</dbReference>
<name>A0A662YW09_ACIRT</name>
<feature type="compositionally biased region" description="Low complexity" evidence="18">
    <location>
        <begin position="8"/>
        <end position="17"/>
    </location>
</feature>
<dbReference type="InterPro" id="IPR022408">
    <property type="entry name" value="Acyl-CoA-binding_prot_CS"/>
</dbReference>
<dbReference type="Gene3D" id="2.60.120.680">
    <property type="entry name" value="GOLD domain"/>
    <property type="match status" value="2"/>
</dbReference>
<evidence type="ECO:0000256" key="12">
    <source>
        <dbReference type="ARBA" id="ARBA00057952"/>
    </source>
</evidence>
<proteinExistence type="predicted"/>
<dbReference type="InterPro" id="IPR000582">
    <property type="entry name" value="Acyl-CoA-binding_protein"/>
</dbReference>
<dbReference type="FunFam" id="1.20.80.10:FF:000017">
    <property type="entry name" value="Golgi resident protein GCP60"/>
    <property type="match status" value="1"/>
</dbReference>
<dbReference type="PANTHER" id="PTHR22973:SF11">
    <property type="entry name" value="GOLGI RESIDENT PROTEIN GCP60"/>
    <property type="match status" value="1"/>
</dbReference>
<dbReference type="InterPro" id="IPR014352">
    <property type="entry name" value="FERM/acyl-CoA-bd_prot_sf"/>
</dbReference>
<evidence type="ECO:0000256" key="9">
    <source>
        <dbReference type="ARBA" id="ARBA00023098"/>
    </source>
</evidence>
<evidence type="ECO:0000256" key="17">
    <source>
        <dbReference type="SAM" id="Coils"/>
    </source>
</evidence>
<feature type="coiled-coil region" evidence="17">
    <location>
        <begin position="679"/>
        <end position="713"/>
    </location>
</feature>
<dbReference type="PANTHER" id="PTHR22973">
    <property type="entry name" value="LD35087P"/>
    <property type="match status" value="1"/>
</dbReference>
<dbReference type="AlphaFoldDB" id="A0A662YW09"/>
<accession>A0A662YW09</accession>
<feature type="region of interest" description="Disordered" evidence="18">
    <location>
        <begin position="1"/>
        <end position="66"/>
    </location>
</feature>
<dbReference type="GO" id="GO:0000139">
    <property type="term" value="C:Golgi membrane"/>
    <property type="evidence" value="ECO:0007669"/>
    <property type="project" value="UniProtKB-SubCell"/>
</dbReference>
<comment type="function">
    <text evidence="12">Involved in the maintenance of Golgi structure by interacting with giantin, affecting protein transport between the endoplasmic reticulum and Golgi. Involved in hormone-induced steroid biosynthesis in testicular Leydig cells. Recruits PI4KB to the Golgi apparatus membrane; enhances the enzyme activity of PI4KB activity via its membrane recruitment thereby increasing the local concentration of the substrate in the vicinity of the kinase.</text>
</comment>
<dbReference type="Pfam" id="PF13897">
    <property type="entry name" value="GOLD_2"/>
    <property type="match status" value="2"/>
</dbReference>
<protein>
    <recommendedName>
        <fullName evidence="13">Golgi resident protein GCP60</fullName>
    </recommendedName>
    <alternativeName>
        <fullName evidence="15">Acyl-CoA-binding domain-containing protein 3</fullName>
    </alternativeName>
    <alternativeName>
        <fullName evidence="16">Golgi complex-associated protein 1</fullName>
    </alternativeName>
    <alternativeName>
        <fullName evidence="14">Golgi phosphoprotein 1</fullName>
    </alternativeName>
</protein>
<dbReference type="InterPro" id="IPR052269">
    <property type="entry name" value="Golgi-PI4KB_interaction"/>
</dbReference>
<keyword evidence="9" id="KW-0443">Lipid metabolism</keyword>
<feature type="domain" description="GOLD" evidence="19">
    <location>
        <begin position="468"/>
        <end position="650"/>
    </location>
</feature>
<evidence type="ECO:0000256" key="2">
    <source>
        <dbReference type="ARBA" id="ARBA00004255"/>
    </source>
</evidence>
<evidence type="ECO:0000256" key="13">
    <source>
        <dbReference type="ARBA" id="ARBA00067322"/>
    </source>
</evidence>
<keyword evidence="11" id="KW-0472">Membrane</keyword>
<evidence type="ECO:0000256" key="15">
    <source>
        <dbReference type="ARBA" id="ARBA00078007"/>
    </source>
</evidence>
<dbReference type="EMBL" id="SCEB01000306">
    <property type="protein sequence ID" value="RXM99738.1"/>
    <property type="molecule type" value="Genomic_DNA"/>
</dbReference>
<dbReference type="GO" id="GO:0000062">
    <property type="term" value="F:fatty-acyl-CoA binding"/>
    <property type="evidence" value="ECO:0007669"/>
    <property type="project" value="InterPro"/>
</dbReference>
<evidence type="ECO:0000256" key="6">
    <source>
        <dbReference type="ARBA" id="ARBA00022990"/>
    </source>
</evidence>
<dbReference type="PROSITE" id="PS50866">
    <property type="entry name" value="GOLD"/>
    <property type="match status" value="1"/>
</dbReference>
<comment type="caution">
    <text evidence="21">The sequence shown here is derived from an EMBL/GenBank/DDBJ whole genome shotgun (WGS) entry which is preliminary data.</text>
</comment>
<dbReference type="GO" id="GO:0006694">
    <property type="term" value="P:steroid biosynthetic process"/>
    <property type="evidence" value="ECO:0007669"/>
    <property type="project" value="UniProtKB-KW"/>
</dbReference>
<feature type="region of interest" description="Disordered" evidence="18">
    <location>
        <begin position="377"/>
        <end position="454"/>
    </location>
</feature>
<evidence type="ECO:0000256" key="4">
    <source>
        <dbReference type="ARBA" id="ARBA00022553"/>
    </source>
</evidence>
<evidence type="ECO:0000256" key="10">
    <source>
        <dbReference type="ARBA" id="ARBA00023128"/>
    </source>
</evidence>
<dbReference type="InterPro" id="IPR044822">
    <property type="entry name" value="Myb_DNA-bind_4"/>
</dbReference>
<keyword evidence="3" id="KW-0444">Lipid biosynthesis</keyword>
<dbReference type="Pfam" id="PF13837">
    <property type="entry name" value="Myb_DNA-bind_4"/>
    <property type="match status" value="1"/>
</dbReference>
<dbReference type="FunFam" id="2.60.120.680:FF:000002">
    <property type="entry name" value="Putative Golgi resident protein GCP60"/>
    <property type="match status" value="2"/>
</dbReference>
<feature type="compositionally biased region" description="Basic and acidic residues" evidence="18">
    <location>
        <begin position="414"/>
        <end position="434"/>
    </location>
</feature>
<keyword evidence="8 17" id="KW-0175">Coiled coil</keyword>
<dbReference type="PROSITE" id="PS51228">
    <property type="entry name" value="ACB_2"/>
    <property type="match status" value="1"/>
</dbReference>
<keyword evidence="4" id="KW-0597">Phosphoprotein</keyword>
<evidence type="ECO:0000259" key="19">
    <source>
        <dbReference type="PROSITE" id="PS50866"/>
    </source>
</evidence>
<feature type="compositionally biased region" description="Basic and acidic residues" evidence="18">
    <location>
        <begin position="39"/>
        <end position="52"/>
    </location>
</feature>
<evidence type="ECO:0000256" key="7">
    <source>
        <dbReference type="ARBA" id="ARBA00023034"/>
    </source>
</evidence>
<organism evidence="21 22">
    <name type="scientific">Acipenser ruthenus</name>
    <name type="common">Sterlet sturgeon</name>
    <dbReference type="NCBI Taxonomy" id="7906"/>
    <lineage>
        <taxon>Eukaryota</taxon>
        <taxon>Metazoa</taxon>
        <taxon>Chordata</taxon>
        <taxon>Craniata</taxon>
        <taxon>Vertebrata</taxon>
        <taxon>Euteleostomi</taxon>
        <taxon>Actinopterygii</taxon>
        <taxon>Chondrostei</taxon>
        <taxon>Acipenseriformes</taxon>
        <taxon>Acipenseridae</taxon>
        <taxon>Acipenser</taxon>
    </lineage>
</organism>
<evidence type="ECO:0000256" key="8">
    <source>
        <dbReference type="ARBA" id="ARBA00023054"/>
    </source>
</evidence>
<dbReference type="SUPFAM" id="SSF101576">
    <property type="entry name" value="Supernatant protein factor (SPF), C-terminal domain"/>
    <property type="match status" value="2"/>
</dbReference>
<keyword evidence="10" id="KW-0496">Mitochondrion</keyword>
<evidence type="ECO:0000256" key="18">
    <source>
        <dbReference type="SAM" id="MobiDB-lite"/>
    </source>
</evidence>
<evidence type="ECO:0000313" key="21">
    <source>
        <dbReference type="EMBL" id="RXM99738.1"/>
    </source>
</evidence>
<dbReference type="Gene3D" id="1.10.10.60">
    <property type="entry name" value="Homeodomain-like"/>
    <property type="match status" value="1"/>
</dbReference>